<name>K1RNN6_9ZZZZ</name>
<dbReference type="GO" id="GO:0003676">
    <property type="term" value="F:nucleic acid binding"/>
    <property type="evidence" value="ECO:0007669"/>
    <property type="project" value="InterPro"/>
</dbReference>
<dbReference type="SUPFAM" id="SSF46689">
    <property type="entry name" value="Homeodomain-like"/>
    <property type="match status" value="1"/>
</dbReference>
<comment type="caution">
    <text evidence="2">The sequence shown here is derived from an EMBL/GenBank/DDBJ whole genome shotgun (WGS) entry which is preliminary data.</text>
</comment>
<feature type="domain" description="Integrase catalytic" evidence="1">
    <location>
        <begin position="133"/>
        <end position="301"/>
    </location>
</feature>
<organism evidence="2">
    <name type="scientific">human gut metagenome</name>
    <dbReference type="NCBI Taxonomy" id="408170"/>
    <lineage>
        <taxon>unclassified sequences</taxon>
        <taxon>metagenomes</taxon>
        <taxon>organismal metagenomes</taxon>
    </lineage>
</organism>
<proteinExistence type="predicted"/>
<dbReference type="SUPFAM" id="SSF53098">
    <property type="entry name" value="Ribonuclease H-like"/>
    <property type="match status" value="1"/>
</dbReference>
<dbReference type="InterPro" id="IPR012337">
    <property type="entry name" value="RNaseH-like_sf"/>
</dbReference>
<dbReference type="InterPro" id="IPR009057">
    <property type="entry name" value="Homeodomain-like_sf"/>
</dbReference>
<accession>K1RNN6</accession>
<dbReference type="AlphaFoldDB" id="K1RNN6"/>
<dbReference type="PANTHER" id="PTHR35004:SF6">
    <property type="entry name" value="TRANSPOSASE"/>
    <property type="match status" value="1"/>
</dbReference>
<gene>
    <name evidence="2" type="ORF">OBE_17095</name>
</gene>
<protein>
    <submittedName>
        <fullName evidence="2">Integrase catalytic region</fullName>
    </submittedName>
</protein>
<dbReference type="GO" id="GO:0015074">
    <property type="term" value="P:DNA integration"/>
    <property type="evidence" value="ECO:0007669"/>
    <property type="project" value="InterPro"/>
</dbReference>
<sequence length="398" mass="46910">MPWEEKVIVTMREEFVKRVLSHEKSKAELCREYGISRPTGDKWIERYLNGQPLCDQSRAPHIVGNKTNDEVEKFIVEYRKKYPAIGATKIHRMLRDEGITDIPCPRTINDIFKRNGLITKEASQIATPYVRFEKSEPNEMWQADFKGHFAMRNGVRCHPLDIIDDCSRFSLCCAPLAGETYIEVRQQMEHIFLKYGMPFSFLCDNGTPWGTSQSTGFSRFEVWFMELGILTLHGRIFHPQTQGKEERFNGSLTREFLKYESFEDFEDAKIKLDKYRDFYNTKRPHYALNLDTPAKHYHPSERAYTPDISEWEYSDEYKLRKVKESGYVTIRNQGYYLSEAFSGKTIAVKESNKGQHLINLYFRQFRIGQIDIEKRVFTFKKAYLIENDPRFAEAKHKK</sequence>
<dbReference type="InterPro" id="IPR001584">
    <property type="entry name" value="Integrase_cat-core"/>
</dbReference>
<dbReference type="InterPro" id="IPR055247">
    <property type="entry name" value="InsJ-like_HTH"/>
</dbReference>
<evidence type="ECO:0000259" key="1">
    <source>
        <dbReference type="PROSITE" id="PS50994"/>
    </source>
</evidence>
<dbReference type="EMBL" id="AJWZ01011481">
    <property type="protein sequence ID" value="EKC45089.1"/>
    <property type="molecule type" value="Genomic_DNA"/>
</dbReference>
<dbReference type="Pfam" id="PF13683">
    <property type="entry name" value="rve_3"/>
    <property type="match status" value="1"/>
</dbReference>
<dbReference type="Gene3D" id="3.30.420.10">
    <property type="entry name" value="Ribonuclease H-like superfamily/Ribonuclease H"/>
    <property type="match status" value="1"/>
</dbReference>
<reference evidence="2" key="1">
    <citation type="journal article" date="2013" name="Environ. Microbiol.">
        <title>Microbiota from the distal guts of lean and obese adolescents exhibit partial functional redundancy besides clear differences in community structure.</title>
        <authorList>
            <person name="Ferrer M."/>
            <person name="Ruiz A."/>
            <person name="Lanza F."/>
            <person name="Haange S.B."/>
            <person name="Oberbach A."/>
            <person name="Till H."/>
            <person name="Bargiela R."/>
            <person name="Campoy C."/>
            <person name="Segura M.T."/>
            <person name="Richter M."/>
            <person name="von Bergen M."/>
            <person name="Seifert J."/>
            <person name="Suarez A."/>
        </authorList>
    </citation>
    <scope>NUCLEOTIDE SEQUENCE</scope>
</reference>
<dbReference type="Pfam" id="PF13518">
    <property type="entry name" value="HTH_28"/>
    <property type="match status" value="1"/>
</dbReference>
<dbReference type="InterPro" id="IPR036397">
    <property type="entry name" value="RNaseH_sf"/>
</dbReference>
<evidence type="ECO:0000313" key="2">
    <source>
        <dbReference type="EMBL" id="EKC45089.1"/>
    </source>
</evidence>
<dbReference type="PROSITE" id="PS50994">
    <property type="entry name" value="INTEGRASE"/>
    <property type="match status" value="1"/>
</dbReference>
<dbReference type="PANTHER" id="PTHR35004">
    <property type="entry name" value="TRANSPOSASE RV3428C-RELATED"/>
    <property type="match status" value="1"/>
</dbReference>